<dbReference type="OrthoDB" id="9815825at2"/>
<organism evidence="3 4">
    <name type="scientific">Opitutus terrae (strain DSM 11246 / JCM 15787 / PB90-1)</name>
    <dbReference type="NCBI Taxonomy" id="452637"/>
    <lineage>
        <taxon>Bacteria</taxon>
        <taxon>Pseudomonadati</taxon>
        <taxon>Verrucomicrobiota</taxon>
        <taxon>Opitutia</taxon>
        <taxon>Opitutales</taxon>
        <taxon>Opitutaceae</taxon>
        <taxon>Opitutus</taxon>
    </lineage>
</organism>
<dbReference type="InterPro" id="IPR006311">
    <property type="entry name" value="TAT_signal"/>
</dbReference>
<protein>
    <submittedName>
        <fullName evidence="3">Oxidoreductase domain protein</fullName>
    </submittedName>
</protein>
<evidence type="ECO:0000313" key="4">
    <source>
        <dbReference type="Proteomes" id="UP000007013"/>
    </source>
</evidence>
<dbReference type="Gene3D" id="3.30.360.10">
    <property type="entry name" value="Dihydrodipicolinate Reductase, domain 2"/>
    <property type="match status" value="1"/>
</dbReference>
<keyword evidence="4" id="KW-1185">Reference proteome</keyword>
<gene>
    <name evidence="3" type="ordered locus">Oter_3513</name>
</gene>
<dbReference type="InterPro" id="IPR000683">
    <property type="entry name" value="Gfo/Idh/MocA-like_OxRdtase_N"/>
</dbReference>
<dbReference type="GO" id="GO:0000166">
    <property type="term" value="F:nucleotide binding"/>
    <property type="evidence" value="ECO:0007669"/>
    <property type="project" value="InterPro"/>
</dbReference>
<sequence length="463" mass="51212">MPDLSPSLSRRDFLVAGAKLGAAALAAPYIARAQGSAGSGSKTLNVAIIGCGEQGRVLLNAALKIPDIRFRAVCDIWPYNRTYGERLLKKFGHEAQPFEDYREMLSSVTDLDAILVATPDFVHAEHTIAGLRGGKHVYCEKLMSNTVDGARSMVHAARETSKLLQIGHQRRSNPRYQHALNKIVRENRLLGRVTNASGQWNRAVTDDLGFPANRGLTEAQLHKYGYANMHEFRNWRWFKRYAGGPISDLGAHQIDIFNWFLGANPSAVIAGGGVDYYTTHEWYDNVTALYEFRTKEGTVRANYGVLTTTSAGGGYHEYFMGDEGALKISENPKYTKLYREARAPEWDQWVTKGVIVRPESGEGAPDPLLPWEKPRPKVVMAAPRANLVDVRETAALSAWDIPVTLDKAIHQPHLENFFDAIRNGTPLNCPADSAFATAVTVLKVNEAVAAQKMLTFAPEDFVA</sequence>
<dbReference type="SUPFAM" id="SSF51735">
    <property type="entry name" value="NAD(P)-binding Rossmann-fold domains"/>
    <property type="match status" value="1"/>
</dbReference>
<feature type="domain" description="GFO/IDH/MocA-like oxidoreductase" evidence="2">
    <location>
        <begin position="227"/>
        <end position="303"/>
    </location>
</feature>
<accession>B1ZVC3</accession>
<dbReference type="PANTHER" id="PTHR43818:SF12">
    <property type="entry name" value="NADH-DEPENDENT DEHYDROGENASE-RELATED"/>
    <property type="match status" value="1"/>
</dbReference>
<dbReference type="EMBL" id="CP001032">
    <property type="protein sequence ID" value="ACB76790.1"/>
    <property type="molecule type" value="Genomic_DNA"/>
</dbReference>
<evidence type="ECO:0000259" key="2">
    <source>
        <dbReference type="Pfam" id="PF22725"/>
    </source>
</evidence>
<proteinExistence type="predicted"/>
<dbReference type="InterPro" id="IPR036291">
    <property type="entry name" value="NAD(P)-bd_dom_sf"/>
</dbReference>
<evidence type="ECO:0000313" key="3">
    <source>
        <dbReference type="EMBL" id="ACB76790.1"/>
    </source>
</evidence>
<name>B1ZVC3_OPITP</name>
<dbReference type="Pfam" id="PF22725">
    <property type="entry name" value="GFO_IDH_MocA_C3"/>
    <property type="match status" value="1"/>
</dbReference>
<dbReference type="InterPro" id="IPR050463">
    <property type="entry name" value="Gfo/Idh/MocA_oxidrdct_glycsds"/>
</dbReference>
<evidence type="ECO:0000259" key="1">
    <source>
        <dbReference type="Pfam" id="PF01408"/>
    </source>
</evidence>
<dbReference type="SUPFAM" id="SSF55347">
    <property type="entry name" value="Glyceraldehyde-3-phosphate dehydrogenase-like, C-terminal domain"/>
    <property type="match status" value="1"/>
</dbReference>
<dbReference type="PROSITE" id="PS51318">
    <property type="entry name" value="TAT"/>
    <property type="match status" value="1"/>
</dbReference>
<dbReference type="eggNOG" id="COG0673">
    <property type="taxonomic scope" value="Bacteria"/>
</dbReference>
<dbReference type="InterPro" id="IPR055170">
    <property type="entry name" value="GFO_IDH_MocA-like_dom"/>
</dbReference>
<dbReference type="Pfam" id="PF01408">
    <property type="entry name" value="GFO_IDH_MocA"/>
    <property type="match status" value="1"/>
</dbReference>
<dbReference type="STRING" id="452637.Oter_3513"/>
<dbReference type="KEGG" id="ote:Oter_3513"/>
<feature type="domain" description="Gfo/Idh/MocA-like oxidoreductase N-terminal" evidence="1">
    <location>
        <begin position="44"/>
        <end position="168"/>
    </location>
</feature>
<dbReference type="AlphaFoldDB" id="B1ZVC3"/>
<dbReference type="HOGENOM" id="CLU_023194_24_1_0"/>
<dbReference type="Proteomes" id="UP000007013">
    <property type="component" value="Chromosome"/>
</dbReference>
<reference evidence="3 4" key="1">
    <citation type="journal article" date="2011" name="J. Bacteriol.">
        <title>Genome sequence of the verrucomicrobium Opitutus terrae PB90-1, an abundant inhabitant of rice paddy soil ecosystems.</title>
        <authorList>
            <person name="van Passel M.W."/>
            <person name="Kant R."/>
            <person name="Palva A."/>
            <person name="Copeland A."/>
            <person name="Lucas S."/>
            <person name="Lapidus A."/>
            <person name="Glavina del Rio T."/>
            <person name="Pitluck S."/>
            <person name="Goltsman E."/>
            <person name="Clum A."/>
            <person name="Sun H."/>
            <person name="Schmutz J."/>
            <person name="Larimer F.W."/>
            <person name="Land M.L."/>
            <person name="Hauser L."/>
            <person name="Kyrpides N."/>
            <person name="Mikhailova N."/>
            <person name="Richardson P.P."/>
            <person name="Janssen P.H."/>
            <person name="de Vos W.M."/>
            <person name="Smidt H."/>
        </authorList>
    </citation>
    <scope>NUCLEOTIDE SEQUENCE [LARGE SCALE GENOMIC DNA]</scope>
    <source>
        <strain evidence="4">DSM 11246 / JCM 15787 / PB90-1</strain>
    </source>
</reference>
<dbReference type="Gene3D" id="3.40.50.720">
    <property type="entry name" value="NAD(P)-binding Rossmann-like Domain"/>
    <property type="match status" value="1"/>
</dbReference>
<dbReference type="RefSeq" id="WP_012376319.1">
    <property type="nucleotide sequence ID" value="NC_010571.1"/>
</dbReference>
<dbReference type="PANTHER" id="PTHR43818">
    <property type="entry name" value="BCDNA.GH03377"/>
    <property type="match status" value="1"/>
</dbReference>